<gene>
    <name evidence="1" type="ORF">G2W53_040055</name>
</gene>
<evidence type="ECO:0000313" key="2">
    <source>
        <dbReference type="Proteomes" id="UP000634136"/>
    </source>
</evidence>
<proteinExistence type="predicted"/>
<dbReference type="EMBL" id="JAAIUW010000012">
    <property type="protein sequence ID" value="KAF7807894.1"/>
    <property type="molecule type" value="Genomic_DNA"/>
</dbReference>
<protein>
    <submittedName>
        <fullName evidence="1">Uncharacterized protein</fullName>
    </submittedName>
</protein>
<dbReference type="Proteomes" id="UP000634136">
    <property type="component" value="Unassembled WGS sequence"/>
</dbReference>
<accession>A0A834SPT4</accession>
<sequence length="120" mass="13013">MHVVDRQGLAATMSDCLETSCEACEASFCHRLHFDPAYAREILSRKKVYPCVIDFCTAPTVGRSTSSTVKDLAATSTGVFTLSKLNDRVTCGTRAPLTRNLGSARATAETYREGHLAPNL</sequence>
<keyword evidence="2" id="KW-1185">Reference proteome</keyword>
<organism evidence="1 2">
    <name type="scientific">Senna tora</name>
    <dbReference type="NCBI Taxonomy" id="362788"/>
    <lineage>
        <taxon>Eukaryota</taxon>
        <taxon>Viridiplantae</taxon>
        <taxon>Streptophyta</taxon>
        <taxon>Embryophyta</taxon>
        <taxon>Tracheophyta</taxon>
        <taxon>Spermatophyta</taxon>
        <taxon>Magnoliopsida</taxon>
        <taxon>eudicotyledons</taxon>
        <taxon>Gunneridae</taxon>
        <taxon>Pentapetalae</taxon>
        <taxon>rosids</taxon>
        <taxon>fabids</taxon>
        <taxon>Fabales</taxon>
        <taxon>Fabaceae</taxon>
        <taxon>Caesalpinioideae</taxon>
        <taxon>Cassia clade</taxon>
        <taxon>Senna</taxon>
    </lineage>
</organism>
<comment type="caution">
    <text evidence="1">The sequence shown here is derived from an EMBL/GenBank/DDBJ whole genome shotgun (WGS) entry which is preliminary data.</text>
</comment>
<evidence type="ECO:0000313" key="1">
    <source>
        <dbReference type="EMBL" id="KAF7807894.1"/>
    </source>
</evidence>
<dbReference type="AlphaFoldDB" id="A0A834SPT4"/>
<name>A0A834SPT4_9FABA</name>
<reference evidence="1" key="1">
    <citation type="submission" date="2020-09" db="EMBL/GenBank/DDBJ databases">
        <title>Genome-Enabled Discovery of Anthraquinone Biosynthesis in Senna tora.</title>
        <authorList>
            <person name="Kang S.-H."/>
            <person name="Pandey R.P."/>
            <person name="Lee C.-M."/>
            <person name="Sim J.-S."/>
            <person name="Jeong J.-T."/>
            <person name="Choi B.-S."/>
            <person name="Jung M."/>
            <person name="Ginzburg D."/>
            <person name="Zhao K."/>
            <person name="Won S.Y."/>
            <person name="Oh T.-J."/>
            <person name="Yu Y."/>
            <person name="Kim N.-H."/>
            <person name="Lee O.R."/>
            <person name="Lee T.-H."/>
            <person name="Bashyal P."/>
            <person name="Kim T.-S."/>
            <person name="Lee W.-H."/>
            <person name="Kawkins C."/>
            <person name="Kim C.-K."/>
            <person name="Kim J.S."/>
            <person name="Ahn B.O."/>
            <person name="Rhee S.Y."/>
            <person name="Sohng J.K."/>
        </authorList>
    </citation>
    <scope>NUCLEOTIDE SEQUENCE</scope>
    <source>
        <tissue evidence="1">Leaf</tissue>
    </source>
</reference>